<name>A0A8B6EYI7_MYTGA</name>
<evidence type="ECO:0000313" key="2">
    <source>
        <dbReference type="EMBL" id="VDI41889.1"/>
    </source>
</evidence>
<protein>
    <recommendedName>
        <fullName evidence="1">Ig-like domain-containing protein</fullName>
    </recommendedName>
</protein>
<sequence length="343" mass="37970">MSVPAGTELTRGTVYNFSAHCGCMSATLKFVWTTVPGSSLEDISITSSPRLTCTTKSAYMSTIDETASIFQSVTSMGTTLKVSVYVEGYYDIPSAEEYTYDVTFSPSTENDGGSGSIPNVYVKTGCTIKWEAAIKHADKCDKTNPEWTKNGKKFKPITISTSEEKMLIDKASIQDEGLYVCTFNRKMAPLMYNIIVIETVYSVKEGKTIKLGAEIEGPQMWTIKRKSKQSADTGLLISNASKENEGLYVCTVKWKKVPLKCYLIVEGSEETVYVEKGSDIEFGTSIVTTVSWNKEKRPFRGQQTLGSNILIQEASEKDDGCYYCTIESKVQLKYMLNVVGTHV</sequence>
<dbReference type="InterPro" id="IPR003599">
    <property type="entry name" value="Ig_sub"/>
</dbReference>
<organism evidence="2 3">
    <name type="scientific">Mytilus galloprovincialis</name>
    <name type="common">Mediterranean mussel</name>
    <dbReference type="NCBI Taxonomy" id="29158"/>
    <lineage>
        <taxon>Eukaryota</taxon>
        <taxon>Metazoa</taxon>
        <taxon>Spiralia</taxon>
        <taxon>Lophotrochozoa</taxon>
        <taxon>Mollusca</taxon>
        <taxon>Bivalvia</taxon>
        <taxon>Autobranchia</taxon>
        <taxon>Pteriomorphia</taxon>
        <taxon>Mytilida</taxon>
        <taxon>Mytiloidea</taxon>
        <taxon>Mytilidae</taxon>
        <taxon>Mytilinae</taxon>
        <taxon>Mytilus</taxon>
    </lineage>
</organism>
<gene>
    <name evidence="2" type="ORF">MGAL_10B088123</name>
</gene>
<dbReference type="EMBL" id="UYJE01005947">
    <property type="protein sequence ID" value="VDI41889.1"/>
    <property type="molecule type" value="Genomic_DNA"/>
</dbReference>
<accession>A0A8B6EYI7</accession>
<dbReference type="SUPFAM" id="SSF48726">
    <property type="entry name" value="Immunoglobulin"/>
    <property type="match status" value="3"/>
</dbReference>
<comment type="caution">
    <text evidence="2">The sequence shown here is derived from an EMBL/GenBank/DDBJ whole genome shotgun (WGS) entry which is preliminary data.</text>
</comment>
<feature type="domain" description="Ig-like" evidence="1">
    <location>
        <begin position="218"/>
        <end position="328"/>
    </location>
</feature>
<proteinExistence type="predicted"/>
<reference evidence="2" key="1">
    <citation type="submission" date="2018-11" db="EMBL/GenBank/DDBJ databases">
        <authorList>
            <person name="Alioto T."/>
            <person name="Alioto T."/>
        </authorList>
    </citation>
    <scope>NUCLEOTIDE SEQUENCE</scope>
</reference>
<dbReference type="InterPro" id="IPR013783">
    <property type="entry name" value="Ig-like_fold"/>
</dbReference>
<dbReference type="Proteomes" id="UP000596742">
    <property type="component" value="Unassembled WGS sequence"/>
</dbReference>
<dbReference type="InterPro" id="IPR007110">
    <property type="entry name" value="Ig-like_dom"/>
</dbReference>
<keyword evidence="3" id="KW-1185">Reference proteome</keyword>
<dbReference type="SMART" id="SM00409">
    <property type="entry name" value="IG"/>
    <property type="match status" value="3"/>
</dbReference>
<dbReference type="AlphaFoldDB" id="A0A8B6EYI7"/>
<dbReference type="PROSITE" id="PS50835">
    <property type="entry name" value="IG_LIKE"/>
    <property type="match status" value="2"/>
</dbReference>
<feature type="domain" description="Ig-like" evidence="1">
    <location>
        <begin position="93"/>
        <end position="182"/>
    </location>
</feature>
<dbReference type="InterPro" id="IPR036179">
    <property type="entry name" value="Ig-like_dom_sf"/>
</dbReference>
<evidence type="ECO:0000313" key="3">
    <source>
        <dbReference type="Proteomes" id="UP000596742"/>
    </source>
</evidence>
<dbReference type="Gene3D" id="2.60.40.10">
    <property type="entry name" value="Immunoglobulins"/>
    <property type="match status" value="3"/>
</dbReference>
<evidence type="ECO:0000259" key="1">
    <source>
        <dbReference type="PROSITE" id="PS50835"/>
    </source>
</evidence>